<feature type="domain" description="Tyr recombinase" evidence="3">
    <location>
        <begin position="110"/>
        <end position="282"/>
    </location>
</feature>
<gene>
    <name evidence="4" type="ORF">Zmor_007500</name>
</gene>
<dbReference type="GO" id="GO:0006310">
    <property type="term" value="P:DNA recombination"/>
    <property type="evidence" value="ECO:0007669"/>
    <property type="project" value="UniProtKB-KW"/>
</dbReference>
<reference evidence="4" key="1">
    <citation type="journal article" date="2023" name="G3 (Bethesda)">
        <title>Whole genome assemblies of Zophobas morio and Tenebrio molitor.</title>
        <authorList>
            <person name="Kaur S."/>
            <person name="Stinson S.A."/>
            <person name="diCenzo G.C."/>
        </authorList>
    </citation>
    <scope>NUCLEOTIDE SEQUENCE</scope>
    <source>
        <strain evidence="4">QUZm001</strain>
    </source>
</reference>
<accession>A0AA38IXF6</accession>
<dbReference type="Pfam" id="PF00589">
    <property type="entry name" value="Phage_integrase"/>
    <property type="match status" value="1"/>
</dbReference>
<keyword evidence="2" id="KW-0233">DNA recombination</keyword>
<dbReference type="PROSITE" id="PS51898">
    <property type="entry name" value="TYR_RECOMBINASE"/>
    <property type="match status" value="1"/>
</dbReference>
<keyword evidence="5" id="KW-1185">Reference proteome</keyword>
<evidence type="ECO:0000259" key="3">
    <source>
        <dbReference type="PROSITE" id="PS51898"/>
    </source>
</evidence>
<dbReference type="CDD" id="cd00397">
    <property type="entry name" value="DNA_BRE_C"/>
    <property type="match status" value="1"/>
</dbReference>
<evidence type="ECO:0000313" key="4">
    <source>
        <dbReference type="EMBL" id="KAJ3663196.1"/>
    </source>
</evidence>
<dbReference type="InterPro" id="IPR050090">
    <property type="entry name" value="Tyrosine_recombinase_XerCD"/>
</dbReference>
<evidence type="ECO:0000256" key="2">
    <source>
        <dbReference type="ARBA" id="ARBA00023172"/>
    </source>
</evidence>
<dbReference type="GO" id="GO:0015074">
    <property type="term" value="P:DNA integration"/>
    <property type="evidence" value="ECO:0007669"/>
    <property type="project" value="InterPro"/>
</dbReference>
<name>A0AA38IXF6_9CUCU</name>
<dbReference type="InterPro" id="IPR013762">
    <property type="entry name" value="Integrase-like_cat_sf"/>
</dbReference>
<evidence type="ECO:0000256" key="1">
    <source>
        <dbReference type="ARBA" id="ARBA00023125"/>
    </source>
</evidence>
<keyword evidence="1" id="KW-0238">DNA-binding</keyword>
<comment type="caution">
    <text evidence="4">The sequence shown here is derived from an EMBL/GenBank/DDBJ whole genome shotgun (WGS) entry which is preliminary data.</text>
</comment>
<dbReference type="Proteomes" id="UP001168821">
    <property type="component" value="Unassembled WGS sequence"/>
</dbReference>
<dbReference type="GO" id="GO:0003677">
    <property type="term" value="F:DNA binding"/>
    <property type="evidence" value="ECO:0007669"/>
    <property type="project" value="UniProtKB-KW"/>
</dbReference>
<dbReference type="AlphaFoldDB" id="A0AA38IXF6"/>
<dbReference type="EMBL" id="JALNTZ010000002">
    <property type="protein sequence ID" value="KAJ3663196.1"/>
    <property type="molecule type" value="Genomic_DNA"/>
</dbReference>
<dbReference type="PANTHER" id="PTHR30349">
    <property type="entry name" value="PHAGE INTEGRASE-RELATED"/>
    <property type="match status" value="1"/>
</dbReference>
<proteinExistence type="predicted"/>
<dbReference type="SUPFAM" id="SSF56349">
    <property type="entry name" value="DNA breaking-rejoining enzymes"/>
    <property type="match status" value="1"/>
</dbReference>
<sequence length="351" mass="39882">MCENVPEEIAKKGKELRSNLLPLKSKNAYEKVYVSFQDWKNKNRIKEVTEDVILAFLDMRMSTYLLSPCSLWPEYSMLKATLKAKKNIDIEKFGAVISYIKKLNVGYRGKKSNVLTREEIKTFLQEADDGEYLFEKVALIFGIAGACRKAEFCAMRFDDIQDCGNVLNIVIPDNKTHKERRFSVVNEGFGVNTIDLYRRKYTRQNVGIKTFGKIPRKIATFLKLENPANYIGHSFRRSSATLLVNAGGDITSLKRHGGWESTKVAESYIQESFGERVKIAQKVFGDEKLAPNELVDNEIVMEKPTNLSYSEACGSSSSSSSTSKNTAQNVYFNNCTCGNCSDYYLWNDVYF</sequence>
<evidence type="ECO:0000313" key="5">
    <source>
        <dbReference type="Proteomes" id="UP001168821"/>
    </source>
</evidence>
<dbReference type="Gene3D" id="1.10.443.10">
    <property type="entry name" value="Intergrase catalytic core"/>
    <property type="match status" value="1"/>
</dbReference>
<organism evidence="4 5">
    <name type="scientific">Zophobas morio</name>
    <dbReference type="NCBI Taxonomy" id="2755281"/>
    <lineage>
        <taxon>Eukaryota</taxon>
        <taxon>Metazoa</taxon>
        <taxon>Ecdysozoa</taxon>
        <taxon>Arthropoda</taxon>
        <taxon>Hexapoda</taxon>
        <taxon>Insecta</taxon>
        <taxon>Pterygota</taxon>
        <taxon>Neoptera</taxon>
        <taxon>Endopterygota</taxon>
        <taxon>Coleoptera</taxon>
        <taxon>Polyphaga</taxon>
        <taxon>Cucujiformia</taxon>
        <taxon>Tenebrionidae</taxon>
        <taxon>Zophobas</taxon>
    </lineage>
</organism>
<protein>
    <recommendedName>
        <fullName evidence="3">Tyr recombinase domain-containing protein</fullName>
    </recommendedName>
</protein>
<dbReference type="InterPro" id="IPR011010">
    <property type="entry name" value="DNA_brk_join_enz"/>
</dbReference>
<dbReference type="InterPro" id="IPR002104">
    <property type="entry name" value="Integrase_catalytic"/>
</dbReference>
<dbReference type="PANTHER" id="PTHR30349:SF41">
    <property type="entry name" value="INTEGRASE_RECOMBINASE PROTEIN MJ0367-RELATED"/>
    <property type="match status" value="1"/>
</dbReference>